<dbReference type="HOGENOM" id="CLU_3157087_0_0_5"/>
<proteinExistence type="predicted"/>
<comment type="caution">
    <text evidence="2">The sequence shown here is derived from an EMBL/GenBank/DDBJ whole genome shotgun (WGS) entry which is preliminary data.</text>
</comment>
<sequence length="48" mass="5124">MPRKMAPGAKSVKSIIGDREPTGGLIQSKPLASSPAKPYLIHEGPKWP</sequence>
<keyword evidence="3" id="KW-1185">Reference proteome</keyword>
<feature type="region of interest" description="Disordered" evidence="1">
    <location>
        <begin position="1"/>
        <end position="48"/>
    </location>
</feature>
<protein>
    <submittedName>
        <fullName evidence="2">Uncharacterized protein</fullName>
    </submittedName>
</protein>
<accession>K0PS12</accession>
<gene>
    <name evidence="2" type="ORF">BN77_3651</name>
</gene>
<dbReference type="STRING" id="1211777.BN77_3651"/>
<organism evidence="2 3">
    <name type="scientific">Rhizobium mesoamericanum STM3625</name>
    <dbReference type="NCBI Taxonomy" id="1211777"/>
    <lineage>
        <taxon>Bacteria</taxon>
        <taxon>Pseudomonadati</taxon>
        <taxon>Pseudomonadota</taxon>
        <taxon>Alphaproteobacteria</taxon>
        <taxon>Hyphomicrobiales</taxon>
        <taxon>Rhizobiaceae</taxon>
        <taxon>Rhizobium/Agrobacterium group</taxon>
        <taxon>Rhizobium</taxon>
    </lineage>
</organism>
<reference evidence="2 3" key="1">
    <citation type="journal article" date="2013" name="Genome Announc.">
        <title>Draft Genome Sequence of Rhizobium mesoamericanum STM3625, a Nitrogen-Fixing Symbiont of Mimosa pudica Isolated in French Guiana (South America).</title>
        <authorList>
            <person name="Moulin L."/>
            <person name="Mornico D."/>
            <person name="Melkonian R."/>
            <person name="Klonowska A."/>
        </authorList>
    </citation>
    <scope>NUCLEOTIDE SEQUENCE [LARGE SCALE GENOMIC DNA]</scope>
    <source>
        <strain evidence="2 3">STM3625</strain>
    </source>
</reference>
<dbReference type="Proteomes" id="UP000009319">
    <property type="component" value="Unassembled WGS sequence"/>
</dbReference>
<dbReference type="AlphaFoldDB" id="K0PS12"/>
<evidence type="ECO:0000256" key="1">
    <source>
        <dbReference type="SAM" id="MobiDB-lite"/>
    </source>
</evidence>
<evidence type="ECO:0000313" key="2">
    <source>
        <dbReference type="EMBL" id="CCM76628.1"/>
    </source>
</evidence>
<evidence type="ECO:0000313" key="3">
    <source>
        <dbReference type="Proteomes" id="UP000009319"/>
    </source>
</evidence>
<name>K0PS12_9HYPH</name>
<dbReference type="EMBL" id="CANI01000025">
    <property type="protein sequence ID" value="CCM76628.1"/>
    <property type="molecule type" value="Genomic_DNA"/>
</dbReference>